<dbReference type="AlphaFoldDB" id="A0A1D1YQL0"/>
<name>A0A1D1YQL0_9ARAE</name>
<feature type="transmembrane region" description="Helical" evidence="1">
    <location>
        <begin position="102"/>
        <end position="120"/>
    </location>
</feature>
<accession>A0A1D1YQL0</accession>
<proteinExistence type="predicted"/>
<keyword evidence="1" id="KW-0812">Transmembrane</keyword>
<organism evidence="2">
    <name type="scientific">Anthurium amnicola</name>
    <dbReference type="NCBI Taxonomy" id="1678845"/>
    <lineage>
        <taxon>Eukaryota</taxon>
        <taxon>Viridiplantae</taxon>
        <taxon>Streptophyta</taxon>
        <taxon>Embryophyta</taxon>
        <taxon>Tracheophyta</taxon>
        <taxon>Spermatophyta</taxon>
        <taxon>Magnoliopsida</taxon>
        <taxon>Liliopsida</taxon>
        <taxon>Araceae</taxon>
        <taxon>Pothoideae</taxon>
        <taxon>Potheae</taxon>
        <taxon>Anthurium</taxon>
    </lineage>
</organism>
<reference evidence="2" key="1">
    <citation type="submission" date="2015-07" db="EMBL/GenBank/DDBJ databases">
        <title>Transcriptome Assembly of Anthurium amnicola.</title>
        <authorList>
            <person name="Suzuki J."/>
        </authorList>
    </citation>
    <scope>NUCLEOTIDE SEQUENCE</scope>
</reference>
<keyword evidence="1" id="KW-0472">Membrane</keyword>
<gene>
    <name evidence="2" type="ORF">g.5417</name>
</gene>
<protein>
    <submittedName>
        <fullName evidence="2">Uncharacterized protein</fullName>
    </submittedName>
</protein>
<evidence type="ECO:0000313" key="2">
    <source>
        <dbReference type="EMBL" id="JAT56917.1"/>
    </source>
</evidence>
<dbReference type="EMBL" id="GDJX01011019">
    <property type="protein sequence ID" value="JAT56917.1"/>
    <property type="molecule type" value="Transcribed_RNA"/>
</dbReference>
<evidence type="ECO:0000256" key="1">
    <source>
        <dbReference type="SAM" id="Phobius"/>
    </source>
</evidence>
<keyword evidence="1" id="KW-1133">Transmembrane helix</keyword>
<sequence>MAYNSPNLQNPTAVYTVAGNGTPGMGVPMIFNNPPAMIATPSPPPQPGFFYFALFASVLVVAGSIMWGVSGPVYESCYKNCFSVNCEDNCVTSYKALRGSGVALLVIGEVFLLGVGFFAHHKIQQQQHQIQQQIYQQQMQQQVQMNQQEIQQTQIQSV</sequence>
<feature type="transmembrane region" description="Helical" evidence="1">
    <location>
        <begin position="49"/>
        <end position="69"/>
    </location>
</feature>